<evidence type="ECO:0000256" key="4">
    <source>
        <dbReference type="ARBA" id="ARBA00022860"/>
    </source>
</evidence>
<comment type="similarity">
    <text evidence="1">Belongs to the WD repeat striatin family.</text>
</comment>
<keyword evidence="2 6" id="KW-0853">WD repeat</keyword>
<feature type="repeat" description="WD" evidence="6">
    <location>
        <begin position="206"/>
        <end position="247"/>
    </location>
</feature>
<dbReference type="Proteomes" id="UP000187209">
    <property type="component" value="Unassembled WGS sequence"/>
</dbReference>
<sequence>MNTGSFGSRNMSEMKNYTWTGVLSFINEQCKSSEMEKTQWLVEKKQYTERIAQLEGELQASEAVNKDLIRRVKMLEFSLRQERIKYAKLTGGHHRVNSDVISTILSRSEKNSDSVGKVLPKRRTRAHRQLLSKYLQELGLEDIFTGEMPPRQIHHRPSKSYGSNLQALIELPSEIDLVPIPKSETIKICIVEEKPSKQSWELKLALKSHMDSVRSLHFSHKEGILASASEDCLIKLWDISQYETLTENTQCEAYCSLRGHKKPILTITGNSIGEEQLLYSAGEEGDIHVWELLPPKLVNSYGPSPDKNYCVGVWSSHSETIWDLKHHPVDGLILSSSADGMVKLWKTVDTMTSVENWKAGKNSANLLKNFTFPVANGDSFHIPTCSTWLITELNSFVVGYTTPYLNIFDKTTGKPSIIRFVKENEVCERVNQINCIVASGDTSLVVSGHEDKHLRFFDVNSCSCVKDLVGHTDSISSLWMSGNSLVSGGHDGSLRFWDVRNYQCLQEIPAHRKKYDEGVLCISQHPSFPLIASAGADSLVKLYHII</sequence>
<keyword evidence="4" id="KW-0112">Calmodulin-binding</keyword>
<dbReference type="OrthoDB" id="727118at2759"/>
<feature type="repeat" description="WD" evidence="6">
    <location>
        <begin position="314"/>
        <end position="346"/>
    </location>
</feature>
<keyword evidence="5 7" id="KW-0175">Coiled coil</keyword>
<dbReference type="InterPro" id="IPR020472">
    <property type="entry name" value="WD40_PAC1"/>
</dbReference>
<dbReference type="EMBL" id="MPUH01000101">
    <property type="protein sequence ID" value="OMJ90507.1"/>
    <property type="molecule type" value="Genomic_DNA"/>
</dbReference>
<dbReference type="Gene3D" id="1.20.5.300">
    <property type="match status" value="1"/>
</dbReference>
<dbReference type="InterPro" id="IPR013258">
    <property type="entry name" value="Striatin_N"/>
</dbReference>
<feature type="coiled-coil region" evidence="7">
    <location>
        <begin position="37"/>
        <end position="71"/>
    </location>
</feature>
<dbReference type="Pfam" id="PF08232">
    <property type="entry name" value="Striatin"/>
    <property type="match status" value="1"/>
</dbReference>
<dbReference type="PANTHER" id="PTHR15653:SF0">
    <property type="entry name" value="CONNECTOR OF KINASE TO AP-1, ISOFORM E"/>
    <property type="match status" value="1"/>
</dbReference>
<feature type="domain" description="Striatin N-terminal" evidence="8">
    <location>
        <begin position="18"/>
        <end position="143"/>
    </location>
</feature>
<evidence type="ECO:0000256" key="7">
    <source>
        <dbReference type="SAM" id="Coils"/>
    </source>
</evidence>
<dbReference type="PANTHER" id="PTHR15653">
    <property type="entry name" value="STRIATIN"/>
    <property type="match status" value="1"/>
</dbReference>
<dbReference type="InterPro" id="IPR019775">
    <property type="entry name" value="WD40_repeat_CS"/>
</dbReference>
<dbReference type="CDD" id="cd00200">
    <property type="entry name" value="WD40"/>
    <property type="match status" value="1"/>
</dbReference>
<name>A0A1R2CNB0_9CILI</name>
<dbReference type="SUPFAM" id="SSF50978">
    <property type="entry name" value="WD40 repeat-like"/>
    <property type="match status" value="1"/>
</dbReference>
<dbReference type="Gene3D" id="2.130.10.10">
    <property type="entry name" value="YVTN repeat-like/Quinoprotein amine dehydrogenase"/>
    <property type="match status" value="2"/>
</dbReference>
<gene>
    <name evidence="9" type="ORF">SteCoe_7094</name>
</gene>
<evidence type="ECO:0000259" key="8">
    <source>
        <dbReference type="Pfam" id="PF08232"/>
    </source>
</evidence>
<proteinExistence type="inferred from homology"/>
<feature type="repeat" description="WD" evidence="6">
    <location>
        <begin position="257"/>
        <end position="300"/>
    </location>
</feature>
<comment type="caution">
    <text evidence="9">The sequence shown here is derived from an EMBL/GenBank/DDBJ whole genome shotgun (WGS) entry which is preliminary data.</text>
</comment>
<keyword evidence="3" id="KW-0677">Repeat</keyword>
<dbReference type="PRINTS" id="PR00320">
    <property type="entry name" value="GPROTEINBRPT"/>
</dbReference>
<dbReference type="InterPro" id="IPR036322">
    <property type="entry name" value="WD40_repeat_dom_sf"/>
</dbReference>
<dbReference type="SMART" id="SM00320">
    <property type="entry name" value="WD40"/>
    <property type="match status" value="6"/>
</dbReference>
<feature type="repeat" description="WD" evidence="6">
    <location>
        <begin position="468"/>
        <end position="507"/>
    </location>
</feature>
<dbReference type="PROSITE" id="PS00678">
    <property type="entry name" value="WD_REPEATS_1"/>
    <property type="match status" value="2"/>
</dbReference>
<dbReference type="PROSITE" id="PS50082">
    <property type="entry name" value="WD_REPEATS_2"/>
    <property type="match status" value="4"/>
</dbReference>
<keyword evidence="10" id="KW-1185">Reference proteome</keyword>
<dbReference type="InterPro" id="IPR001680">
    <property type="entry name" value="WD40_rpt"/>
</dbReference>
<evidence type="ECO:0000313" key="10">
    <source>
        <dbReference type="Proteomes" id="UP000187209"/>
    </source>
</evidence>
<evidence type="ECO:0000256" key="1">
    <source>
        <dbReference type="ARBA" id="ARBA00009616"/>
    </source>
</evidence>
<dbReference type="AlphaFoldDB" id="A0A1R2CNB0"/>
<dbReference type="Pfam" id="PF00400">
    <property type="entry name" value="WD40"/>
    <property type="match status" value="5"/>
</dbReference>
<protein>
    <recommendedName>
        <fullName evidence="8">Striatin N-terminal domain-containing protein</fullName>
    </recommendedName>
</protein>
<dbReference type="InterPro" id="IPR015943">
    <property type="entry name" value="WD40/YVTN_repeat-like_dom_sf"/>
</dbReference>
<dbReference type="InterPro" id="IPR051488">
    <property type="entry name" value="WD_repeat_striatin"/>
</dbReference>
<evidence type="ECO:0000256" key="5">
    <source>
        <dbReference type="ARBA" id="ARBA00023054"/>
    </source>
</evidence>
<dbReference type="PROSITE" id="PS50294">
    <property type="entry name" value="WD_REPEATS_REGION"/>
    <property type="match status" value="3"/>
</dbReference>
<evidence type="ECO:0000313" key="9">
    <source>
        <dbReference type="EMBL" id="OMJ90507.1"/>
    </source>
</evidence>
<organism evidence="9 10">
    <name type="scientific">Stentor coeruleus</name>
    <dbReference type="NCBI Taxonomy" id="5963"/>
    <lineage>
        <taxon>Eukaryota</taxon>
        <taxon>Sar</taxon>
        <taxon>Alveolata</taxon>
        <taxon>Ciliophora</taxon>
        <taxon>Postciliodesmatophora</taxon>
        <taxon>Heterotrichea</taxon>
        <taxon>Heterotrichida</taxon>
        <taxon>Stentoridae</taxon>
        <taxon>Stentor</taxon>
    </lineage>
</organism>
<evidence type="ECO:0000256" key="3">
    <source>
        <dbReference type="ARBA" id="ARBA00022737"/>
    </source>
</evidence>
<dbReference type="GO" id="GO:0005516">
    <property type="term" value="F:calmodulin binding"/>
    <property type="evidence" value="ECO:0007669"/>
    <property type="project" value="UniProtKB-KW"/>
</dbReference>
<reference evidence="9 10" key="1">
    <citation type="submission" date="2016-11" db="EMBL/GenBank/DDBJ databases">
        <title>The macronuclear genome of Stentor coeruleus: a giant cell with tiny introns.</title>
        <authorList>
            <person name="Slabodnick M."/>
            <person name="Ruby J.G."/>
            <person name="Reiff S.B."/>
            <person name="Swart E.C."/>
            <person name="Gosai S."/>
            <person name="Prabakaran S."/>
            <person name="Witkowska E."/>
            <person name="Larue G.E."/>
            <person name="Fisher S."/>
            <person name="Freeman R.M."/>
            <person name="Gunawardena J."/>
            <person name="Chu W."/>
            <person name="Stover N.A."/>
            <person name="Gregory B.D."/>
            <person name="Nowacki M."/>
            <person name="Derisi J."/>
            <person name="Roy S.W."/>
            <person name="Marshall W.F."/>
            <person name="Sood P."/>
        </authorList>
    </citation>
    <scope>NUCLEOTIDE SEQUENCE [LARGE SCALE GENOMIC DNA]</scope>
    <source>
        <strain evidence="9">WM001</strain>
    </source>
</reference>
<accession>A0A1R2CNB0</accession>
<evidence type="ECO:0000256" key="6">
    <source>
        <dbReference type="PROSITE-ProRule" id="PRU00221"/>
    </source>
</evidence>
<evidence type="ECO:0000256" key="2">
    <source>
        <dbReference type="ARBA" id="ARBA00022574"/>
    </source>
</evidence>